<dbReference type="SMART" id="SM00256">
    <property type="entry name" value="FBOX"/>
    <property type="match status" value="1"/>
</dbReference>
<proteinExistence type="predicted"/>
<keyword evidence="3" id="KW-1185">Reference proteome</keyword>
<gene>
    <name evidence="2" type="ORF">F5878DRAFT_610154</name>
</gene>
<evidence type="ECO:0000313" key="2">
    <source>
        <dbReference type="EMBL" id="KAJ3841471.1"/>
    </source>
</evidence>
<protein>
    <recommendedName>
        <fullName evidence="1">F-box domain-containing protein</fullName>
    </recommendedName>
</protein>
<evidence type="ECO:0000259" key="1">
    <source>
        <dbReference type="PROSITE" id="PS50181"/>
    </source>
</evidence>
<reference evidence="2" key="1">
    <citation type="submission" date="2022-08" db="EMBL/GenBank/DDBJ databases">
        <authorList>
            <consortium name="DOE Joint Genome Institute"/>
            <person name="Min B."/>
            <person name="Riley R."/>
            <person name="Sierra-Patev S."/>
            <person name="Naranjo-Ortiz M."/>
            <person name="Looney B."/>
            <person name="Konkel Z."/>
            <person name="Slot J.C."/>
            <person name="Sakamoto Y."/>
            <person name="Steenwyk J.L."/>
            <person name="Rokas A."/>
            <person name="Carro J."/>
            <person name="Camarero S."/>
            <person name="Ferreira P."/>
            <person name="Molpeceres G."/>
            <person name="Ruiz-Duenas F.J."/>
            <person name="Serrano A."/>
            <person name="Henrissat B."/>
            <person name="Drula E."/>
            <person name="Hughes K.W."/>
            <person name="Mata J.L."/>
            <person name="Ishikawa N.K."/>
            <person name="Vargas-Isla R."/>
            <person name="Ushijima S."/>
            <person name="Smith C.A."/>
            <person name="Ahrendt S."/>
            <person name="Andreopoulos W."/>
            <person name="He G."/>
            <person name="Labutti K."/>
            <person name="Lipzen A."/>
            <person name="Ng V."/>
            <person name="Sandor L."/>
            <person name="Barry K."/>
            <person name="Martinez A.T."/>
            <person name="Xiao Y."/>
            <person name="Gibbons J.G."/>
            <person name="Terashima K."/>
            <person name="Hibbett D.S."/>
            <person name="Grigoriev I.V."/>
        </authorList>
    </citation>
    <scope>NUCLEOTIDE SEQUENCE</scope>
    <source>
        <strain evidence="2">TFB9207</strain>
    </source>
</reference>
<evidence type="ECO:0000313" key="3">
    <source>
        <dbReference type="Proteomes" id="UP001163846"/>
    </source>
</evidence>
<accession>A0AA38UHP6</accession>
<dbReference type="InterPro" id="IPR036047">
    <property type="entry name" value="F-box-like_dom_sf"/>
</dbReference>
<dbReference type="Pfam" id="PF12937">
    <property type="entry name" value="F-box-like"/>
    <property type="match status" value="1"/>
</dbReference>
<name>A0AA38UHP6_9AGAR</name>
<feature type="domain" description="F-box" evidence="1">
    <location>
        <begin position="1"/>
        <end position="46"/>
    </location>
</feature>
<dbReference type="EMBL" id="MU806038">
    <property type="protein sequence ID" value="KAJ3841471.1"/>
    <property type="molecule type" value="Genomic_DNA"/>
</dbReference>
<dbReference type="SUPFAM" id="SSF81383">
    <property type="entry name" value="F-box domain"/>
    <property type="match status" value="1"/>
</dbReference>
<dbReference type="Proteomes" id="UP001163846">
    <property type="component" value="Unassembled WGS sequence"/>
</dbReference>
<dbReference type="Gene3D" id="1.20.1280.50">
    <property type="match status" value="1"/>
</dbReference>
<dbReference type="CDD" id="cd09917">
    <property type="entry name" value="F-box_SF"/>
    <property type="match status" value="1"/>
</dbReference>
<dbReference type="InterPro" id="IPR001810">
    <property type="entry name" value="F-box_dom"/>
</dbReference>
<comment type="caution">
    <text evidence="2">The sequence shown here is derived from an EMBL/GenBank/DDBJ whole genome shotgun (WGS) entry which is preliminary data.</text>
</comment>
<dbReference type="PROSITE" id="PS50181">
    <property type="entry name" value="FBOX"/>
    <property type="match status" value="1"/>
</dbReference>
<organism evidence="2 3">
    <name type="scientific">Lentinula raphanica</name>
    <dbReference type="NCBI Taxonomy" id="153919"/>
    <lineage>
        <taxon>Eukaryota</taxon>
        <taxon>Fungi</taxon>
        <taxon>Dikarya</taxon>
        <taxon>Basidiomycota</taxon>
        <taxon>Agaricomycotina</taxon>
        <taxon>Agaricomycetes</taxon>
        <taxon>Agaricomycetidae</taxon>
        <taxon>Agaricales</taxon>
        <taxon>Marasmiineae</taxon>
        <taxon>Omphalotaceae</taxon>
        <taxon>Lentinula</taxon>
    </lineage>
</organism>
<dbReference type="AlphaFoldDB" id="A0AA38UHP6"/>
<sequence>MNLLDFPPELLTLVFRNLDLQSLLRCTQVCRRMNSILEGSAFLQYRTKLVVTGKIDNPSCGLSLSARLKQLELYQDAWYHMRWSNVKLSYPVFNVPLWELVGGVLALYNRVQNAFRFVQLPSIPRGVPHREWQWDAFIEVGQGDFTIDPSADLLVIIERVLSDTEISRFKIRPLSLTTGKTHPKAQSSEIQIQLIENGPVWSYDFVAVFRNHLAILFAMELEKTELVILRWDTGKTVRHFERVMTYAVLTDTLIVVNCIGFENDEVSLDILDIYGKSYSRFLLPQPAQGYTFFDMQLISEGLGVMHSPELRNVPFTTSSEDRLLVINYSLKDAKEQILDYAFFVPISVLLGQHHRRQPWLEQDSIPWTEWGPSGTRAMPISFSVDWVYYIHGMKASVYEPTRKLFKIFDLSQMTIAYDLQKGTKPTTQYLTASTTIESVFAEPVSTCLPICWRTGTLPLEFVEAVMLTQDALLAVTGNDSDDDEMLHVYCV</sequence>